<comment type="similarity">
    <text evidence="3">Belongs to the LptF/LptG family.</text>
</comment>
<reference evidence="10 11" key="1">
    <citation type="journal article" date="2016" name="Front. Microbiol.">
        <title>Single-Cell (Meta-)Genomics of a Dimorphic Candidatus Thiomargarita nelsonii Reveals Genomic Plasticity.</title>
        <authorList>
            <person name="Flood B.E."/>
            <person name="Fliss P."/>
            <person name="Jones D.S."/>
            <person name="Dick G.J."/>
            <person name="Jain S."/>
            <person name="Kaster A.K."/>
            <person name="Winkel M."/>
            <person name="Mussmann M."/>
            <person name="Bailey J."/>
        </authorList>
    </citation>
    <scope>NUCLEOTIDE SEQUENCE [LARGE SCALE GENOMIC DNA]</scope>
    <source>
        <strain evidence="10">Hydrate Ridge</strain>
    </source>
</reference>
<keyword evidence="6 9" id="KW-1133">Transmembrane helix</keyword>
<feature type="transmembrane region" description="Helical" evidence="9">
    <location>
        <begin position="64"/>
        <end position="83"/>
    </location>
</feature>
<dbReference type="PANTHER" id="PTHR33529">
    <property type="entry name" value="SLR0882 PROTEIN-RELATED"/>
    <property type="match status" value="1"/>
</dbReference>
<comment type="subcellular location">
    <subcellularLocation>
        <location evidence="2">Cell membrane</location>
        <topology evidence="2">Multi-pass membrane protein</topology>
    </subcellularLocation>
</comment>
<dbReference type="Pfam" id="PF03739">
    <property type="entry name" value="LptF_LptG"/>
    <property type="match status" value="1"/>
</dbReference>
<evidence type="ECO:0000256" key="1">
    <source>
        <dbReference type="ARBA" id="ARBA00002265"/>
    </source>
</evidence>
<dbReference type="NCBIfam" id="TIGR04408">
    <property type="entry name" value="LptG_lptG"/>
    <property type="match status" value="1"/>
</dbReference>
<evidence type="ECO:0000313" key="11">
    <source>
        <dbReference type="Proteomes" id="UP000030428"/>
    </source>
</evidence>
<dbReference type="Proteomes" id="UP000030428">
    <property type="component" value="Unassembled WGS sequence"/>
</dbReference>
<dbReference type="GO" id="GO:0055085">
    <property type="term" value="P:transmembrane transport"/>
    <property type="evidence" value="ECO:0007669"/>
    <property type="project" value="InterPro"/>
</dbReference>
<dbReference type="EMBL" id="JSZA02000070">
    <property type="protein sequence ID" value="KHD05037.1"/>
    <property type="molecule type" value="Genomic_DNA"/>
</dbReference>
<feature type="transmembrane region" description="Helical" evidence="9">
    <location>
        <begin position="307"/>
        <end position="327"/>
    </location>
</feature>
<dbReference type="AlphaFoldDB" id="A0A0A6P3M4"/>
<comment type="caution">
    <text evidence="10">The sequence shown here is derived from an EMBL/GenBank/DDBJ whole genome shotgun (WGS) entry which is preliminary data.</text>
</comment>
<comment type="function">
    <text evidence="1">Part of the ABC transporter complex LptBFG involved in the translocation of lipopolysaccharide (LPS) from the inner membrane to the outer membrane.</text>
</comment>
<evidence type="ECO:0000313" key="10">
    <source>
        <dbReference type="EMBL" id="KHD05037.1"/>
    </source>
</evidence>
<keyword evidence="11" id="KW-1185">Reference proteome</keyword>
<evidence type="ECO:0000256" key="9">
    <source>
        <dbReference type="SAM" id="Phobius"/>
    </source>
</evidence>
<keyword evidence="7 9" id="KW-0472">Membrane</keyword>
<organism evidence="10 11">
    <name type="scientific">Candidatus Thiomargarita nelsonii</name>
    <dbReference type="NCBI Taxonomy" id="1003181"/>
    <lineage>
        <taxon>Bacteria</taxon>
        <taxon>Pseudomonadati</taxon>
        <taxon>Pseudomonadota</taxon>
        <taxon>Gammaproteobacteria</taxon>
        <taxon>Thiotrichales</taxon>
        <taxon>Thiotrichaceae</taxon>
        <taxon>Thiomargarita</taxon>
    </lineage>
</organism>
<proteinExistence type="inferred from homology"/>
<dbReference type="InterPro" id="IPR005495">
    <property type="entry name" value="LptG/LptF_permease"/>
</dbReference>
<dbReference type="GO" id="GO:0043190">
    <property type="term" value="C:ATP-binding cassette (ABC) transporter complex"/>
    <property type="evidence" value="ECO:0007669"/>
    <property type="project" value="InterPro"/>
</dbReference>
<evidence type="ECO:0000256" key="5">
    <source>
        <dbReference type="ARBA" id="ARBA00022692"/>
    </source>
</evidence>
<evidence type="ECO:0000256" key="7">
    <source>
        <dbReference type="ARBA" id="ARBA00023136"/>
    </source>
</evidence>
<evidence type="ECO:0008006" key="12">
    <source>
        <dbReference type="Google" id="ProtNLM"/>
    </source>
</evidence>
<feature type="transmembrane region" description="Helical" evidence="9">
    <location>
        <begin position="12"/>
        <end position="33"/>
    </location>
</feature>
<protein>
    <recommendedName>
        <fullName evidence="12">LPS export ABC transporter permease LptG</fullName>
    </recommendedName>
</protein>
<sequence length="358" mass="39871">MKKIDIYIGKTVLAGILIVLLVLVGLFTFFSFIDEVNDIGKRSYGLWEAIQYVVLEIPRHIYDVFPSAALLGSLLALGLLANNSELTVMRAAGVSIVRIAISVLKVGLVLTFLVMLIGETLAPKSGQYGYYMRAIAQSENQGQQIGFSGRYGFWARDGEDFINITSIRPDGGFGSISLYEFDGEQHLRAITYAETAYYEDGQWQLYKVEKSNLAPFQVTQQFLESTTWEAILNPTLIKIVKVRPHKLSSWGLYKYIEYSRQNGQGTAQYELAFWTRLSYPIVSITMIFLAIPFVFGSLRSVSIGQRVLVGALIGIGFHMLNQASGSIGLVYGIYPIISALLPPILFLSMAVVLMRRVV</sequence>
<dbReference type="PANTHER" id="PTHR33529:SF2">
    <property type="entry name" value="LIPOPOLYSACCHARIDE EXPORT SYSTEM PERMEASE PROTEIN LPTG"/>
    <property type="match status" value="1"/>
</dbReference>
<evidence type="ECO:0000256" key="6">
    <source>
        <dbReference type="ARBA" id="ARBA00022989"/>
    </source>
</evidence>
<keyword evidence="4" id="KW-1003">Cell membrane</keyword>
<feature type="transmembrane region" description="Helical" evidence="9">
    <location>
        <begin position="333"/>
        <end position="354"/>
    </location>
</feature>
<dbReference type="InterPro" id="IPR030923">
    <property type="entry name" value="LptG"/>
</dbReference>
<evidence type="ECO:0000256" key="8">
    <source>
        <dbReference type="ARBA" id="ARBA00026081"/>
    </source>
</evidence>
<gene>
    <name evidence="10" type="ORF">PN36_18135</name>
</gene>
<evidence type="ECO:0000256" key="3">
    <source>
        <dbReference type="ARBA" id="ARBA00007725"/>
    </source>
</evidence>
<feature type="transmembrane region" description="Helical" evidence="9">
    <location>
        <begin position="95"/>
        <end position="117"/>
    </location>
</feature>
<dbReference type="GO" id="GO:0015920">
    <property type="term" value="P:lipopolysaccharide transport"/>
    <property type="evidence" value="ECO:0007669"/>
    <property type="project" value="TreeGrafter"/>
</dbReference>
<evidence type="ECO:0000256" key="2">
    <source>
        <dbReference type="ARBA" id="ARBA00004651"/>
    </source>
</evidence>
<accession>A0A0A6P3M4</accession>
<name>A0A0A6P3M4_9GAMM</name>
<keyword evidence="5 9" id="KW-0812">Transmembrane</keyword>
<evidence type="ECO:0000256" key="4">
    <source>
        <dbReference type="ARBA" id="ARBA00022475"/>
    </source>
</evidence>
<feature type="transmembrane region" description="Helical" evidence="9">
    <location>
        <begin position="277"/>
        <end position="295"/>
    </location>
</feature>
<comment type="subunit">
    <text evidence="8">Component of the lipopolysaccharide transport and assembly complex. The LptBFG transporter is composed of two ATP-binding proteins (LptB) and two transmembrane proteins (LptF and LptG).</text>
</comment>